<reference evidence="1" key="1">
    <citation type="submission" date="2011-09" db="EMBL/GenBank/DDBJ databases">
        <title>The permanent draft genome of Mucilaginibacter paludis DSM 18603.</title>
        <authorList>
            <consortium name="US DOE Joint Genome Institute (JGI-PGF)"/>
            <person name="Lucas S."/>
            <person name="Han J."/>
            <person name="Lapidus A."/>
            <person name="Bruce D."/>
            <person name="Goodwin L."/>
            <person name="Pitluck S."/>
            <person name="Peters L."/>
            <person name="Kyrpides N."/>
            <person name="Mavromatis K."/>
            <person name="Ivanova N."/>
            <person name="Mikhailova N."/>
            <person name="Held B."/>
            <person name="Detter J.C."/>
            <person name="Tapia R."/>
            <person name="Han C."/>
            <person name="Land M."/>
            <person name="Hauser L."/>
            <person name="Markowitz V."/>
            <person name="Cheng J.-F."/>
            <person name="Hugenholtz P."/>
            <person name="Woyke T."/>
            <person name="Wu D."/>
            <person name="Tindall B."/>
            <person name="Brambilla E."/>
            <person name="Klenk H.-P."/>
            <person name="Eisen J.A."/>
        </authorList>
    </citation>
    <scope>NUCLEOTIDE SEQUENCE [LARGE SCALE GENOMIC DNA]</scope>
    <source>
        <strain evidence="1">DSM 18603</strain>
    </source>
</reference>
<dbReference type="Proteomes" id="UP000002774">
    <property type="component" value="Chromosome"/>
</dbReference>
<keyword evidence="2" id="KW-1185">Reference proteome</keyword>
<proteinExistence type="predicted"/>
<sequence length="48" mass="5092">MKKITIIAFVALFTGIAPSYTKDSSIKPSNAKLKIVVIPNKSDVGNGD</sequence>
<dbReference type="RefSeq" id="WP_008512620.1">
    <property type="nucleotide sequence ID" value="NZ_CM001403.1"/>
</dbReference>
<organism evidence="1 2">
    <name type="scientific">Mucilaginibacter paludis DSM 18603</name>
    <dbReference type="NCBI Taxonomy" id="714943"/>
    <lineage>
        <taxon>Bacteria</taxon>
        <taxon>Pseudomonadati</taxon>
        <taxon>Bacteroidota</taxon>
        <taxon>Sphingobacteriia</taxon>
        <taxon>Sphingobacteriales</taxon>
        <taxon>Sphingobacteriaceae</taxon>
        <taxon>Mucilaginibacter</taxon>
    </lineage>
</organism>
<evidence type="ECO:0000313" key="2">
    <source>
        <dbReference type="Proteomes" id="UP000002774"/>
    </source>
</evidence>
<gene>
    <name evidence="1" type="ORF">Mucpa_6642</name>
</gene>
<dbReference type="HOGENOM" id="CLU_213869_0_0_10"/>
<name>H1YCL5_9SPHI</name>
<evidence type="ECO:0000313" key="1">
    <source>
        <dbReference type="EMBL" id="EHQ30693.1"/>
    </source>
</evidence>
<dbReference type="EMBL" id="CM001403">
    <property type="protein sequence ID" value="EHQ30693.1"/>
    <property type="molecule type" value="Genomic_DNA"/>
</dbReference>
<protein>
    <submittedName>
        <fullName evidence="1">Uncharacterized protein</fullName>
    </submittedName>
</protein>
<dbReference type="AlphaFoldDB" id="H1YCL5"/>
<accession>H1YCL5</accession>